<keyword evidence="6" id="KW-1185">Reference proteome</keyword>
<organism evidence="5 6">
    <name type="scientific">Limoniibacter endophyticus</name>
    <dbReference type="NCBI Taxonomy" id="1565040"/>
    <lineage>
        <taxon>Bacteria</taxon>
        <taxon>Pseudomonadati</taxon>
        <taxon>Pseudomonadota</taxon>
        <taxon>Alphaproteobacteria</taxon>
        <taxon>Hyphomicrobiales</taxon>
        <taxon>Bartonellaceae</taxon>
        <taxon>Limoniibacter</taxon>
    </lineage>
</organism>
<sequence length="212" mass="22963">MHLPRGFVIASAGHDIDYVYFLSSGVASVVTVSANTKRAETGILGRDGFAPTAAGVGGTVSPHDILMQIDGDGFRIPAGALRSAITQYSCFANVLARYLQTLASQIAYTALCNINSQVDVRLARWLLMCHDRLDGDEIPLTHEFISSLLSVRRPSVTTAVHVLEGKRMIRNERGLIIIRDRAGLEEFVGDAYGAPEREFGRLIGPLLGTCYA</sequence>
<dbReference type="GO" id="GO:0003677">
    <property type="term" value="F:DNA binding"/>
    <property type="evidence" value="ECO:0007669"/>
    <property type="project" value="UniProtKB-KW"/>
</dbReference>
<dbReference type="SUPFAM" id="SSF46785">
    <property type="entry name" value="Winged helix' DNA-binding domain"/>
    <property type="match status" value="1"/>
</dbReference>
<accession>A0A8J3DGU5</accession>
<evidence type="ECO:0000313" key="5">
    <source>
        <dbReference type="EMBL" id="GHC65992.1"/>
    </source>
</evidence>
<evidence type="ECO:0000313" key="6">
    <source>
        <dbReference type="Proteomes" id="UP000641137"/>
    </source>
</evidence>
<dbReference type="InterPro" id="IPR036388">
    <property type="entry name" value="WH-like_DNA-bd_sf"/>
</dbReference>
<comment type="caution">
    <text evidence="5">The sequence shown here is derived from an EMBL/GenBank/DDBJ whole genome shotgun (WGS) entry which is preliminary data.</text>
</comment>
<evidence type="ECO:0000259" key="4">
    <source>
        <dbReference type="PROSITE" id="PS51063"/>
    </source>
</evidence>
<name>A0A8J3DGU5_9HYPH</name>
<dbReference type="InterPro" id="IPR036390">
    <property type="entry name" value="WH_DNA-bd_sf"/>
</dbReference>
<dbReference type="InterPro" id="IPR000595">
    <property type="entry name" value="cNMP-bd_dom"/>
</dbReference>
<reference evidence="5" key="2">
    <citation type="submission" date="2020-09" db="EMBL/GenBank/DDBJ databases">
        <authorList>
            <person name="Sun Q."/>
            <person name="Kim S."/>
        </authorList>
    </citation>
    <scope>NUCLEOTIDE SEQUENCE</scope>
    <source>
        <strain evidence="5">KCTC 42097</strain>
    </source>
</reference>
<protein>
    <submittedName>
        <fullName evidence="5">Crp/Fnr family transcriptional regulator</fullName>
    </submittedName>
</protein>
<dbReference type="Proteomes" id="UP000641137">
    <property type="component" value="Unassembled WGS sequence"/>
</dbReference>
<dbReference type="AlphaFoldDB" id="A0A8J3DGU5"/>
<dbReference type="InterPro" id="IPR014710">
    <property type="entry name" value="RmlC-like_jellyroll"/>
</dbReference>
<reference evidence="5" key="1">
    <citation type="journal article" date="2014" name="Int. J. Syst. Evol. Microbiol.">
        <title>Complete genome sequence of Corynebacterium casei LMG S-19264T (=DSM 44701T), isolated from a smear-ripened cheese.</title>
        <authorList>
            <consortium name="US DOE Joint Genome Institute (JGI-PGF)"/>
            <person name="Walter F."/>
            <person name="Albersmeier A."/>
            <person name="Kalinowski J."/>
            <person name="Ruckert C."/>
        </authorList>
    </citation>
    <scope>NUCLEOTIDE SEQUENCE</scope>
    <source>
        <strain evidence="5">KCTC 42097</strain>
    </source>
</reference>
<dbReference type="Gene3D" id="2.60.120.10">
    <property type="entry name" value="Jelly Rolls"/>
    <property type="match status" value="1"/>
</dbReference>
<feature type="domain" description="HTH crp-type" evidence="4">
    <location>
        <begin position="116"/>
        <end position="182"/>
    </location>
</feature>
<keyword evidence="3" id="KW-0804">Transcription</keyword>
<dbReference type="Gene3D" id="1.10.10.10">
    <property type="entry name" value="Winged helix-like DNA-binding domain superfamily/Winged helix DNA-binding domain"/>
    <property type="match status" value="1"/>
</dbReference>
<proteinExistence type="predicted"/>
<keyword evidence="2" id="KW-0238">DNA-binding</keyword>
<evidence type="ECO:0000256" key="2">
    <source>
        <dbReference type="ARBA" id="ARBA00023125"/>
    </source>
</evidence>
<evidence type="ECO:0000256" key="3">
    <source>
        <dbReference type="ARBA" id="ARBA00023163"/>
    </source>
</evidence>
<dbReference type="Pfam" id="PF13545">
    <property type="entry name" value="HTH_Crp_2"/>
    <property type="match status" value="1"/>
</dbReference>
<dbReference type="EMBL" id="BMZO01000002">
    <property type="protein sequence ID" value="GHC65992.1"/>
    <property type="molecule type" value="Genomic_DNA"/>
</dbReference>
<evidence type="ECO:0000256" key="1">
    <source>
        <dbReference type="ARBA" id="ARBA00023015"/>
    </source>
</evidence>
<dbReference type="GO" id="GO:0006355">
    <property type="term" value="P:regulation of DNA-templated transcription"/>
    <property type="evidence" value="ECO:0007669"/>
    <property type="project" value="InterPro"/>
</dbReference>
<dbReference type="InterPro" id="IPR018490">
    <property type="entry name" value="cNMP-bd_dom_sf"/>
</dbReference>
<dbReference type="SUPFAM" id="SSF51206">
    <property type="entry name" value="cAMP-binding domain-like"/>
    <property type="match status" value="1"/>
</dbReference>
<dbReference type="InterPro" id="IPR012318">
    <property type="entry name" value="HTH_CRP"/>
</dbReference>
<dbReference type="CDD" id="cd00038">
    <property type="entry name" value="CAP_ED"/>
    <property type="match status" value="1"/>
</dbReference>
<gene>
    <name evidence="5" type="ORF">GCM10010136_09090</name>
</gene>
<keyword evidence="1" id="KW-0805">Transcription regulation</keyword>
<dbReference type="PROSITE" id="PS51063">
    <property type="entry name" value="HTH_CRP_2"/>
    <property type="match status" value="1"/>
</dbReference>